<sequence>MKKKFISKIIWAEFFFTLIEIFLYLSMLKFYLSRMISHADVGYVQKGEGDYRDVSPVPLGSNESHDPSTVKFGRWLRAKSLHSIMNEHKMIEMKV</sequence>
<keyword evidence="1" id="KW-0472">Membrane</keyword>
<protein>
    <submittedName>
        <fullName evidence="2">Uncharacterized protein</fullName>
    </submittedName>
</protein>
<keyword evidence="1" id="KW-0812">Transmembrane</keyword>
<dbReference type="EMBL" id="CP002426">
    <property type="protein sequence ID" value="ADX81574.1"/>
    <property type="molecule type" value="Genomic_DNA"/>
</dbReference>
<proteinExistence type="predicted"/>
<dbReference type="KEGG" id="sih:SiH_0202"/>
<keyword evidence="1" id="KW-1133">Transmembrane helix</keyword>
<evidence type="ECO:0000313" key="3">
    <source>
        <dbReference type="Proteomes" id="UP000006395"/>
    </source>
</evidence>
<organism evidence="2 3">
    <name type="scientific">Saccharolobus islandicus (strain HVE10/4)</name>
    <name type="common">Sulfolobus islandicus</name>
    <dbReference type="NCBI Taxonomy" id="930943"/>
    <lineage>
        <taxon>Archaea</taxon>
        <taxon>Thermoproteota</taxon>
        <taxon>Thermoprotei</taxon>
        <taxon>Sulfolobales</taxon>
        <taxon>Sulfolobaceae</taxon>
        <taxon>Saccharolobus</taxon>
    </lineage>
</organism>
<dbReference type="Proteomes" id="UP000006395">
    <property type="component" value="Chromosome"/>
</dbReference>
<reference evidence="2 3" key="1">
    <citation type="journal article" date="2011" name="J. Bacteriol.">
        <title>Genome analyses of icelandic strains of Sulfolobus islandicus, model organisms for genetic and virus-host interaction studies.</title>
        <authorList>
            <person name="Guo L."/>
            <person name="Brugger K."/>
            <person name="Liu C."/>
            <person name="Shah S.A."/>
            <person name="Zheng H."/>
            <person name="Zhu Y."/>
            <person name="Wang S."/>
            <person name="Lillestol R.K."/>
            <person name="Chen L."/>
            <person name="Frank J."/>
            <person name="Prangishvili D."/>
            <person name="Paulin L."/>
            <person name="She Q."/>
            <person name="Huang L."/>
            <person name="Garrett R.A."/>
        </authorList>
    </citation>
    <scope>NUCLEOTIDE SEQUENCE [LARGE SCALE GENOMIC DNA]</scope>
    <source>
        <strain evidence="2 3">HVE10/4</strain>
    </source>
</reference>
<evidence type="ECO:0000313" key="2">
    <source>
        <dbReference type="EMBL" id="ADX81574.1"/>
    </source>
</evidence>
<dbReference type="HOGENOM" id="CLU_180511_0_0_2"/>
<evidence type="ECO:0000256" key="1">
    <source>
        <dbReference type="SAM" id="Phobius"/>
    </source>
</evidence>
<dbReference type="AlphaFoldDB" id="F0NJ60"/>
<accession>F0NJ60</accession>
<name>F0NJ60_SACI0</name>
<feature type="transmembrane region" description="Helical" evidence="1">
    <location>
        <begin position="6"/>
        <end position="25"/>
    </location>
</feature>
<keyword evidence="3" id="KW-1185">Reference proteome</keyword>
<gene>
    <name evidence="2" type="ordered locus">SiH_0202</name>
</gene>